<reference evidence="1" key="1">
    <citation type="submission" date="2019-08" db="EMBL/GenBank/DDBJ databases">
        <authorList>
            <person name="Kucharzyk K."/>
            <person name="Murdoch R.W."/>
            <person name="Higgins S."/>
            <person name="Loffler F."/>
        </authorList>
    </citation>
    <scope>NUCLEOTIDE SEQUENCE</scope>
</reference>
<name>A0A644Y571_9ZZZZ</name>
<evidence type="ECO:0000313" key="1">
    <source>
        <dbReference type="EMBL" id="MPM23088.1"/>
    </source>
</evidence>
<comment type="caution">
    <text evidence="1">The sequence shown here is derived from an EMBL/GenBank/DDBJ whole genome shotgun (WGS) entry which is preliminary data.</text>
</comment>
<gene>
    <name evidence="1" type="ORF">SDC9_69551</name>
</gene>
<dbReference type="AlphaFoldDB" id="A0A644Y571"/>
<accession>A0A644Y571</accession>
<dbReference type="EMBL" id="VSSQ01003955">
    <property type="protein sequence ID" value="MPM23088.1"/>
    <property type="molecule type" value="Genomic_DNA"/>
</dbReference>
<proteinExistence type="predicted"/>
<protein>
    <submittedName>
        <fullName evidence="1">Uncharacterized protein</fullName>
    </submittedName>
</protein>
<sequence length="137" mass="16032">MAGHMIDRNERFLMRKSQSFRRTDADQQRAYQARTIRYRNRIDSIKSDLGLIQCRFNDLGDLLDMMTARHFRHDPAKAHMAFDLGSYNIRKDRISIFHHSYTCFIATALNREYGHICFCQQPSASSLFSDVSANSMM</sequence>
<organism evidence="1">
    <name type="scientific">bioreactor metagenome</name>
    <dbReference type="NCBI Taxonomy" id="1076179"/>
    <lineage>
        <taxon>unclassified sequences</taxon>
        <taxon>metagenomes</taxon>
        <taxon>ecological metagenomes</taxon>
    </lineage>
</organism>